<dbReference type="SUPFAM" id="SSF51445">
    <property type="entry name" value="(Trans)glycosidases"/>
    <property type="match status" value="1"/>
</dbReference>
<organism evidence="3">
    <name type="scientific">marine metagenome</name>
    <dbReference type="NCBI Taxonomy" id="408172"/>
    <lineage>
        <taxon>unclassified sequences</taxon>
        <taxon>metagenomes</taxon>
        <taxon>ecological metagenomes</taxon>
    </lineage>
</organism>
<dbReference type="AlphaFoldDB" id="A0A381Y3Z5"/>
<evidence type="ECO:0000259" key="2">
    <source>
        <dbReference type="Pfam" id="PF00703"/>
    </source>
</evidence>
<dbReference type="GO" id="GO:0004567">
    <property type="term" value="F:beta-mannosidase activity"/>
    <property type="evidence" value="ECO:0007669"/>
    <property type="project" value="TreeGrafter"/>
</dbReference>
<feature type="domain" description="Glycoside hydrolase family 2 immunoglobulin-like beta-sandwich" evidence="2">
    <location>
        <begin position="13"/>
        <end position="67"/>
    </location>
</feature>
<accession>A0A381Y3Z5</accession>
<dbReference type="PANTHER" id="PTHR43730:SF1">
    <property type="entry name" value="BETA-MANNOSIDASE"/>
    <property type="match status" value="1"/>
</dbReference>
<dbReference type="Pfam" id="PF00703">
    <property type="entry name" value="Glyco_hydro_2"/>
    <property type="match status" value="1"/>
</dbReference>
<evidence type="ECO:0000256" key="1">
    <source>
        <dbReference type="ARBA" id="ARBA00023295"/>
    </source>
</evidence>
<sequence>TVLGVDHRHQQPLAAGENRVEWTVRVPRPQLWWPHELGDQPLFEVTLTITTEDSVVSDRATRRIGFRSVRMRDHIWRINGERLFLRGGIVPPLRLDLAQVTPESATADVAHARDTGLNLLRLAAHVSHPALYDAADEAGMLVWQDLPMRGGYHRSIRGQAMRQAREMVDLLGHHPSIIVWCGHDAPDQADTTRPAPSLLEQQRPNWNRTVLDRSIRRALRRTDSSRPVIAHTGVLPSPPVVEDAATHLRFGWYGGRADDLTEFLRRSPRAGGFVAAFGAHSVPDIDPELLGLDPTRWPRPDWSRLTGDPDGELEVLLGLFPPDDHPDLATWADATRSHQAEVLRIQIEAMRRRKYQPCGGFALDRLLDAEPCISGSLLDHDRQPKPAHAAVTTACATTIVVADPLPRRLRQGATLLTDVAVVHDGREDLGLTRIDAHLDIAGETLTWAWEGEIGADSSVHVGRIEWPTGNAQGGIELALVLSAGGVTAANRYASTVAGV</sequence>
<dbReference type="Gene3D" id="3.20.20.80">
    <property type="entry name" value="Glycosidases"/>
    <property type="match status" value="1"/>
</dbReference>
<dbReference type="InterPro" id="IPR050887">
    <property type="entry name" value="Beta-mannosidase_GH2"/>
</dbReference>
<dbReference type="GO" id="GO:0005975">
    <property type="term" value="P:carbohydrate metabolic process"/>
    <property type="evidence" value="ECO:0007669"/>
    <property type="project" value="InterPro"/>
</dbReference>
<dbReference type="Gene3D" id="2.60.40.10">
    <property type="entry name" value="Immunoglobulins"/>
    <property type="match status" value="1"/>
</dbReference>
<reference evidence="3" key="1">
    <citation type="submission" date="2018-05" db="EMBL/GenBank/DDBJ databases">
        <authorList>
            <person name="Lanie J.A."/>
            <person name="Ng W.-L."/>
            <person name="Kazmierczak K.M."/>
            <person name="Andrzejewski T.M."/>
            <person name="Davidsen T.M."/>
            <person name="Wayne K.J."/>
            <person name="Tettelin H."/>
            <person name="Glass J.I."/>
            <person name="Rusch D."/>
            <person name="Podicherti R."/>
            <person name="Tsui H.-C.T."/>
            <person name="Winkler M.E."/>
        </authorList>
    </citation>
    <scope>NUCLEOTIDE SEQUENCE</scope>
</reference>
<protein>
    <recommendedName>
        <fullName evidence="2">Glycoside hydrolase family 2 immunoglobulin-like beta-sandwich domain-containing protein</fullName>
    </recommendedName>
</protein>
<proteinExistence type="predicted"/>
<dbReference type="PANTHER" id="PTHR43730">
    <property type="entry name" value="BETA-MANNOSIDASE"/>
    <property type="match status" value="1"/>
</dbReference>
<dbReference type="EMBL" id="UINC01017269">
    <property type="protein sequence ID" value="SVA71372.1"/>
    <property type="molecule type" value="Genomic_DNA"/>
</dbReference>
<dbReference type="InterPro" id="IPR013783">
    <property type="entry name" value="Ig-like_fold"/>
</dbReference>
<dbReference type="InterPro" id="IPR036156">
    <property type="entry name" value="Beta-gal/glucu_dom_sf"/>
</dbReference>
<evidence type="ECO:0000313" key="3">
    <source>
        <dbReference type="EMBL" id="SVA71372.1"/>
    </source>
</evidence>
<dbReference type="InterPro" id="IPR006102">
    <property type="entry name" value="Ig-like_GH2"/>
</dbReference>
<dbReference type="GO" id="GO:0006516">
    <property type="term" value="P:glycoprotein catabolic process"/>
    <property type="evidence" value="ECO:0007669"/>
    <property type="project" value="TreeGrafter"/>
</dbReference>
<dbReference type="SUPFAM" id="SSF49303">
    <property type="entry name" value="beta-Galactosidase/glucuronidase domain"/>
    <property type="match status" value="1"/>
</dbReference>
<feature type="non-terminal residue" evidence="3">
    <location>
        <position position="1"/>
    </location>
</feature>
<gene>
    <name evidence="3" type="ORF">METZ01_LOCUS124226</name>
</gene>
<keyword evidence="1" id="KW-0326">Glycosidase</keyword>
<keyword evidence="1" id="KW-0378">Hydrolase</keyword>
<name>A0A381Y3Z5_9ZZZZ</name>
<dbReference type="InterPro" id="IPR017853">
    <property type="entry name" value="GH"/>
</dbReference>